<comment type="caution">
    <text evidence="2">The sequence shown here is derived from an EMBL/GenBank/DDBJ whole genome shotgun (WGS) entry which is preliminary data.</text>
</comment>
<dbReference type="GO" id="GO:0016787">
    <property type="term" value="F:hydrolase activity"/>
    <property type="evidence" value="ECO:0007669"/>
    <property type="project" value="UniProtKB-KW"/>
</dbReference>
<proteinExistence type="predicted"/>
<dbReference type="RefSeq" id="WP_282538565.1">
    <property type="nucleotide sequence ID" value="NZ_JASCIS010000041.1"/>
</dbReference>
<name>A0ABT6T5P6_9ACTN</name>
<evidence type="ECO:0000313" key="2">
    <source>
        <dbReference type="EMBL" id="MDI3422708.1"/>
    </source>
</evidence>
<dbReference type="SUPFAM" id="SSF53474">
    <property type="entry name" value="alpha/beta-Hydrolases"/>
    <property type="match status" value="1"/>
</dbReference>
<organism evidence="2 3">
    <name type="scientific">Streptomyces luteolus</name>
    <dbReference type="NCBI Taxonomy" id="3043615"/>
    <lineage>
        <taxon>Bacteria</taxon>
        <taxon>Bacillati</taxon>
        <taxon>Actinomycetota</taxon>
        <taxon>Actinomycetes</taxon>
        <taxon>Kitasatosporales</taxon>
        <taxon>Streptomycetaceae</taxon>
        <taxon>Streptomyces</taxon>
    </lineage>
</organism>
<keyword evidence="3" id="KW-1185">Reference proteome</keyword>
<dbReference type="PANTHER" id="PTHR43194">
    <property type="entry name" value="HYDROLASE ALPHA/BETA FOLD FAMILY"/>
    <property type="match status" value="1"/>
</dbReference>
<protein>
    <submittedName>
        <fullName evidence="2">Alpha/beta fold hydrolase</fullName>
    </submittedName>
</protein>
<dbReference type="InterPro" id="IPR000073">
    <property type="entry name" value="AB_hydrolase_1"/>
</dbReference>
<dbReference type="InterPro" id="IPR050228">
    <property type="entry name" value="Carboxylesterase_BioH"/>
</dbReference>
<evidence type="ECO:0000259" key="1">
    <source>
        <dbReference type="Pfam" id="PF12697"/>
    </source>
</evidence>
<dbReference type="Pfam" id="PF12697">
    <property type="entry name" value="Abhydrolase_6"/>
    <property type="match status" value="1"/>
</dbReference>
<dbReference type="InterPro" id="IPR029058">
    <property type="entry name" value="AB_hydrolase_fold"/>
</dbReference>
<sequence>MASIYRSEAGQQLVRRWCADQLDRWPVPHERTTVAAAEASTHAVSAGSGPGTVVFVAGTNFNASSSLPLATALVEAGHRVVLLDVPGQPGLSSGECPRGGLPWYGAWLSEALEQLHTGRVTVLGHSLGAGIALSSESPLVDRLVLVSPGGLTRLRVTPKVLAASATWYLRPTEAHSARLLRAMHAPGHEPRAELVEWMTLIARHARSSASPGKAPLPSTPRQSLAVVGEHDTFMPPRILAPAVRTAVGTDLHVIADAGHLVVEEHPQLVAGLVDTVTP</sequence>
<reference evidence="2 3" key="1">
    <citation type="submission" date="2023-05" db="EMBL/GenBank/DDBJ databases">
        <title>Draft genome sequence of Streptomyces sp. B-S-A12 isolated from a cave soil in Thailand.</title>
        <authorList>
            <person name="Chamroensaksri N."/>
            <person name="Muangham S."/>
        </authorList>
    </citation>
    <scope>NUCLEOTIDE SEQUENCE [LARGE SCALE GENOMIC DNA]</scope>
    <source>
        <strain evidence="2 3">B-S-A12</strain>
    </source>
</reference>
<keyword evidence="2" id="KW-0378">Hydrolase</keyword>
<feature type="domain" description="AB hydrolase-1" evidence="1">
    <location>
        <begin position="53"/>
        <end position="270"/>
    </location>
</feature>
<dbReference type="Proteomes" id="UP001237105">
    <property type="component" value="Unassembled WGS sequence"/>
</dbReference>
<accession>A0ABT6T5P6</accession>
<dbReference type="PANTHER" id="PTHR43194:SF2">
    <property type="entry name" value="PEROXISOMAL MEMBRANE PROTEIN LPX1"/>
    <property type="match status" value="1"/>
</dbReference>
<gene>
    <name evidence="2" type="ORF">QIT00_29925</name>
</gene>
<dbReference type="Gene3D" id="3.40.50.1820">
    <property type="entry name" value="alpha/beta hydrolase"/>
    <property type="match status" value="1"/>
</dbReference>
<dbReference type="EMBL" id="JASCIS010000041">
    <property type="protein sequence ID" value="MDI3422708.1"/>
    <property type="molecule type" value="Genomic_DNA"/>
</dbReference>
<evidence type="ECO:0000313" key="3">
    <source>
        <dbReference type="Proteomes" id="UP001237105"/>
    </source>
</evidence>